<organism evidence="2 3">
    <name type="scientific">Longimicrobium terrae</name>
    <dbReference type="NCBI Taxonomy" id="1639882"/>
    <lineage>
        <taxon>Bacteria</taxon>
        <taxon>Pseudomonadati</taxon>
        <taxon>Gemmatimonadota</taxon>
        <taxon>Longimicrobiia</taxon>
        <taxon>Longimicrobiales</taxon>
        <taxon>Longimicrobiaceae</taxon>
        <taxon>Longimicrobium</taxon>
    </lineage>
</organism>
<evidence type="ECO:0000313" key="3">
    <source>
        <dbReference type="Proteomes" id="UP000582837"/>
    </source>
</evidence>
<comment type="caution">
    <text evidence="2">The sequence shown here is derived from an EMBL/GenBank/DDBJ whole genome shotgun (WGS) entry which is preliminary data.</text>
</comment>
<protein>
    <recommendedName>
        <fullName evidence="4">Capsule assembly Wzi family protein</fullName>
    </recommendedName>
</protein>
<proteinExistence type="predicted"/>
<gene>
    <name evidence="2" type="ORF">HNQ61_005272</name>
</gene>
<dbReference type="AlphaFoldDB" id="A0A841H631"/>
<accession>A0A841H631</accession>
<reference evidence="2 3" key="1">
    <citation type="submission" date="2020-08" db="EMBL/GenBank/DDBJ databases">
        <title>Genomic Encyclopedia of Type Strains, Phase IV (KMG-IV): sequencing the most valuable type-strain genomes for metagenomic binning, comparative biology and taxonomic classification.</title>
        <authorList>
            <person name="Goeker M."/>
        </authorList>
    </citation>
    <scope>NUCLEOTIDE SEQUENCE [LARGE SCALE GENOMIC DNA]</scope>
    <source>
        <strain evidence="2 3">DSM 29007</strain>
    </source>
</reference>
<dbReference type="RefSeq" id="WP_170034143.1">
    <property type="nucleotide sequence ID" value="NZ_JABDTL010000001.1"/>
</dbReference>
<keyword evidence="1" id="KW-0732">Signal</keyword>
<dbReference type="EMBL" id="JACHIA010000026">
    <property type="protein sequence ID" value="MBB6073601.1"/>
    <property type="molecule type" value="Genomic_DNA"/>
</dbReference>
<dbReference type="Proteomes" id="UP000582837">
    <property type="component" value="Unassembled WGS sequence"/>
</dbReference>
<sequence length="547" mass="58225">MYRLFSAAILVLGIASHGTLAAQHTHGGAQHDSAHAATITPAACARMLADTAHRVVRADTAHQRVMLACRRLVADSARMAAPAAPPAAHDHMTMSAEEQARMTAPAAPPAAHAAMTANEHAGHAMGDSAMDHGSGVPGAGHGMWMAPLGGGWSVMGMAQAYLIATSGLAPKDSPLRRTELYLTQPAAMINLQSPGSALVLRTTLNVEGLTQPDGELTFGGWGEGFIDRRHPHTLLHEAMVSANLWNAAGGSFSLSAGKGFAPYGTDDPMSRPVAKYPTNHHLSQILERWTVNAVYLRGPWSVEAGWFGGQEPDGAYDFSNIESFGDSWSARLIRRFGGTGTTAPWEVSGSYGSVSESHDGHAERTALLNTYARHAGRYRWGTLYGLAEASRSEPRGDEDGYWAVLGEAMGGIGRARPYGRVEYSTRPEFEREGAGAENDGFFRYHHDDEPIGATRWLIGTAGFGWQMTDGPVATMPFVEVQHFRASAERGGVEPRALFGASTFWSVSAGFRVFLGSAGPMRMGSYGVLDDMTSSHGPHSATAGMGSH</sequence>
<evidence type="ECO:0000256" key="1">
    <source>
        <dbReference type="SAM" id="SignalP"/>
    </source>
</evidence>
<evidence type="ECO:0008006" key="4">
    <source>
        <dbReference type="Google" id="ProtNLM"/>
    </source>
</evidence>
<name>A0A841H631_9BACT</name>
<feature type="signal peptide" evidence="1">
    <location>
        <begin position="1"/>
        <end position="21"/>
    </location>
</feature>
<evidence type="ECO:0000313" key="2">
    <source>
        <dbReference type="EMBL" id="MBB6073601.1"/>
    </source>
</evidence>
<feature type="chain" id="PRO_5032825781" description="Capsule assembly Wzi family protein" evidence="1">
    <location>
        <begin position="22"/>
        <end position="547"/>
    </location>
</feature>
<keyword evidence="3" id="KW-1185">Reference proteome</keyword>